<gene>
    <name evidence="2" type="ORF">D3105_12010</name>
</gene>
<evidence type="ECO:0000313" key="3">
    <source>
        <dbReference type="Proteomes" id="UP000285596"/>
    </source>
</evidence>
<reference evidence="2 3" key="1">
    <citation type="submission" date="2018-08" db="EMBL/GenBank/DDBJ databases">
        <title>Streptomyces globisporus 1912-4Crt, whole genome shotgun sequence.</title>
        <authorList>
            <person name="Matselyukh B."/>
        </authorList>
    </citation>
    <scope>NUCLEOTIDE SEQUENCE [LARGE SCALE GENOMIC DNA]</scope>
    <source>
        <strain evidence="2 3">1912-4Crt</strain>
    </source>
</reference>
<feature type="compositionally biased region" description="Low complexity" evidence="1">
    <location>
        <begin position="32"/>
        <end position="48"/>
    </location>
</feature>
<name>A0A423V0Z9_STRGL</name>
<organism evidence="2 3">
    <name type="scientific">Streptomyces globisporus</name>
    <dbReference type="NCBI Taxonomy" id="1908"/>
    <lineage>
        <taxon>Bacteria</taxon>
        <taxon>Bacillati</taxon>
        <taxon>Actinomycetota</taxon>
        <taxon>Actinomycetes</taxon>
        <taxon>Kitasatosporales</taxon>
        <taxon>Streptomycetaceae</taxon>
        <taxon>Streptomyces</taxon>
    </lineage>
</organism>
<feature type="region of interest" description="Disordered" evidence="1">
    <location>
        <begin position="23"/>
        <end position="74"/>
    </location>
</feature>
<accession>A0A423V0Z9</accession>
<feature type="compositionally biased region" description="Pro residues" evidence="1">
    <location>
        <begin position="57"/>
        <end position="67"/>
    </location>
</feature>
<evidence type="ECO:0000313" key="2">
    <source>
        <dbReference type="EMBL" id="ROV68279.1"/>
    </source>
</evidence>
<comment type="caution">
    <text evidence="2">The sequence shown here is derived from an EMBL/GenBank/DDBJ whole genome shotgun (WGS) entry which is preliminary data.</text>
</comment>
<evidence type="ECO:0000256" key="1">
    <source>
        <dbReference type="SAM" id="MobiDB-lite"/>
    </source>
</evidence>
<dbReference type="Proteomes" id="UP000285596">
    <property type="component" value="Unassembled WGS sequence"/>
</dbReference>
<sequence>MPVLGWEKCYVLGKESARIGDVSRIRSTGVHPRATTTGRAVRTAGRTGPAREREPPCPRSAPLPPTHPVGTQQTLGHRLETGLKVWDRAWPIVVHSRP</sequence>
<protein>
    <submittedName>
        <fullName evidence="2">Uncharacterized protein</fullName>
    </submittedName>
</protein>
<proteinExistence type="predicted"/>
<dbReference type="AlphaFoldDB" id="A0A423V0Z9"/>
<dbReference type="EMBL" id="QWFA01000051">
    <property type="protein sequence ID" value="ROV68279.1"/>
    <property type="molecule type" value="Genomic_DNA"/>
</dbReference>